<dbReference type="PANTHER" id="PTHR43459">
    <property type="entry name" value="ENOYL-COA HYDRATASE"/>
    <property type="match status" value="1"/>
</dbReference>
<proteinExistence type="inferred from homology"/>
<dbReference type="PANTHER" id="PTHR43459:SF1">
    <property type="entry name" value="EG:BACN32G11.4 PROTEIN"/>
    <property type="match status" value="1"/>
</dbReference>
<organism evidence="2 3">
    <name type="scientific">Gordonia pseudamarae</name>
    <dbReference type="NCBI Taxonomy" id="2831662"/>
    <lineage>
        <taxon>Bacteria</taxon>
        <taxon>Bacillati</taxon>
        <taxon>Actinomycetota</taxon>
        <taxon>Actinomycetes</taxon>
        <taxon>Mycobacteriales</taxon>
        <taxon>Gordoniaceae</taxon>
        <taxon>Gordonia</taxon>
    </lineage>
</organism>
<dbReference type="EMBL" id="CP045809">
    <property type="protein sequence ID" value="QHN36773.1"/>
    <property type="molecule type" value="Genomic_DNA"/>
</dbReference>
<dbReference type="SUPFAM" id="SSF52096">
    <property type="entry name" value="ClpP/crotonase"/>
    <property type="match status" value="1"/>
</dbReference>
<gene>
    <name evidence="2" type="ORF">GII31_19590</name>
</gene>
<dbReference type="CDD" id="cd06558">
    <property type="entry name" value="crotonase-like"/>
    <property type="match status" value="1"/>
</dbReference>
<evidence type="ECO:0000313" key="2">
    <source>
        <dbReference type="EMBL" id="QHN36773.1"/>
    </source>
</evidence>
<evidence type="ECO:0000256" key="1">
    <source>
        <dbReference type="ARBA" id="ARBA00005254"/>
    </source>
</evidence>
<keyword evidence="3" id="KW-1185">Reference proteome</keyword>
<accession>A0ABX6ILH7</accession>
<dbReference type="Gene3D" id="1.10.12.10">
    <property type="entry name" value="Lyase 2-enoyl-coa Hydratase, Chain A, domain 2"/>
    <property type="match status" value="1"/>
</dbReference>
<name>A0ABX6ILH7_9ACTN</name>
<evidence type="ECO:0000313" key="3">
    <source>
        <dbReference type="Proteomes" id="UP001059836"/>
    </source>
</evidence>
<reference evidence="2" key="1">
    <citation type="journal article" date="2021" name="Nat. Microbiol.">
        <title>Cocultivation of an ultrasmall environmental parasitic bacterium with lytic ability against bacteria associated with wastewater foams.</title>
        <authorList>
            <person name="Batinovic S."/>
            <person name="Rose J.J.A."/>
            <person name="Ratcliffe J."/>
            <person name="Seviour R.J."/>
            <person name="Petrovski S."/>
        </authorList>
    </citation>
    <scope>NUCLEOTIDE SEQUENCE</scope>
    <source>
        <strain evidence="2">CON9</strain>
    </source>
</reference>
<dbReference type="RefSeq" id="WP_213245044.1">
    <property type="nucleotide sequence ID" value="NZ_CP045806.1"/>
</dbReference>
<comment type="similarity">
    <text evidence="1">Belongs to the enoyl-CoA hydratase/isomerase family.</text>
</comment>
<dbReference type="Proteomes" id="UP001059836">
    <property type="component" value="Chromosome"/>
</dbReference>
<dbReference type="Pfam" id="PF00378">
    <property type="entry name" value="ECH_1"/>
    <property type="match status" value="1"/>
</dbReference>
<dbReference type="InterPro" id="IPR001753">
    <property type="entry name" value="Enoyl-CoA_hydra/iso"/>
</dbReference>
<dbReference type="InterPro" id="IPR029045">
    <property type="entry name" value="ClpP/crotonase-like_dom_sf"/>
</dbReference>
<protein>
    <submittedName>
        <fullName evidence="2">Enoyl-CoA hydratase</fullName>
    </submittedName>
</protein>
<dbReference type="Gene3D" id="3.90.226.10">
    <property type="entry name" value="2-enoyl-CoA Hydratase, Chain A, domain 1"/>
    <property type="match status" value="1"/>
</dbReference>
<sequence length="268" mass="28153">MSSPSTPPVLRTRRSGATAWLTLSRPASLNAFDFALQQALRDEIDRVAADDSVRCVVLTGDGRAFCAGADLDIADVEPGRRLAPRTEDELRMRYNPIVKAIRTMPKPVVAAVNGPAIGVGCALAMACDHVIAADTAVFSLAFAKVGLTLDAGASVLLGARIGFGRVNRMALLAEQVDAATAASWGMVDAVVAADDLTGSVTERARRFATGPTLAFAATKRTLNAALLPHLDAVFESEVAGQTALVDSADFRSGAVAFAERRRPEFTGR</sequence>
<dbReference type="InterPro" id="IPR014748">
    <property type="entry name" value="Enoyl-CoA_hydra_C"/>
</dbReference>